<evidence type="ECO:0000313" key="13">
    <source>
        <dbReference type="EMBL" id="MBI5132559.1"/>
    </source>
</evidence>
<comment type="function">
    <text evidence="1 11">Catalyzes the reversible adenylation of nicotinate mononucleotide (NaMN) to nicotinic acid adenine dinucleotide (NaAD).</text>
</comment>
<keyword evidence="8 11" id="KW-0067">ATP-binding</keyword>
<evidence type="ECO:0000256" key="10">
    <source>
        <dbReference type="ARBA" id="ARBA00048721"/>
    </source>
</evidence>
<keyword evidence="7 11" id="KW-0547">Nucleotide-binding</keyword>
<evidence type="ECO:0000256" key="7">
    <source>
        <dbReference type="ARBA" id="ARBA00022741"/>
    </source>
</evidence>
<evidence type="ECO:0000256" key="5">
    <source>
        <dbReference type="ARBA" id="ARBA00022679"/>
    </source>
</evidence>
<dbReference type="Proteomes" id="UP000782519">
    <property type="component" value="Unassembled WGS sequence"/>
</dbReference>
<dbReference type="SUPFAM" id="SSF52374">
    <property type="entry name" value="Nucleotidylyl transferase"/>
    <property type="match status" value="1"/>
</dbReference>
<evidence type="ECO:0000256" key="8">
    <source>
        <dbReference type="ARBA" id="ARBA00022840"/>
    </source>
</evidence>
<keyword evidence="9 11" id="KW-0520">NAD</keyword>
<keyword evidence="4 11" id="KW-0662">Pyridine nucleotide biosynthesis</keyword>
<evidence type="ECO:0000256" key="6">
    <source>
        <dbReference type="ARBA" id="ARBA00022695"/>
    </source>
</evidence>
<dbReference type="InterPro" id="IPR014729">
    <property type="entry name" value="Rossmann-like_a/b/a_fold"/>
</dbReference>
<reference evidence="13" key="1">
    <citation type="submission" date="2020-07" db="EMBL/GenBank/DDBJ databases">
        <title>Huge and variable diversity of episymbiotic CPR bacteria and DPANN archaea in groundwater ecosystems.</title>
        <authorList>
            <person name="He C.Y."/>
            <person name="Keren R."/>
            <person name="Whittaker M."/>
            <person name="Farag I.F."/>
            <person name="Doudna J."/>
            <person name="Cate J.H.D."/>
            <person name="Banfield J.F."/>
        </authorList>
    </citation>
    <scope>NUCLEOTIDE SEQUENCE</scope>
    <source>
        <strain evidence="13">NC_groundwater_1818_Pr3_B-0.1um_66_35</strain>
    </source>
</reference>
<comment type="pathway">
    <text evidence="2 11">Cofactor biosynthesis; NAD(+) biosynthesis; deamido-NAD(+) from nicotinate D-ribonucleotide: step 1/1.</text>
</comment>
<dbReference type="GO" id="GO:0005524">
    <property type="term" value="F:ATP binding"/>
    <property type="evidence" value="ECO:0007669"/>
    <property type="project" value="UniProtKB-KW"/>
</dbReference>
<keyword evidence="5 11" id="KW-0808">Transferase</keyword>
<dbReference type="NCBIfam" id="TIGR00482">
    <property type="entry name" value="nicotinate (nicotinamide) nucleotide adenylyltransferase"/>
    <property type="match status" value="1"/>
</dbReference>
<evidence type="ECO:0000259" key="12">
    <source>
        <dbReference type="Pfam" id="PF01467"/>
    </source>
</evidence>
<evidence type="ECO:0000256" key="11">
    <source>
        <dbReference type="HAMAP-Rule" id="MF_00244"/>
    </source>
</evidence>
<evidence type="ECO:0000256" key="4">
    <source>
        <dbReference type="ARBA" id="ARBA00022642"/>
    </source>
</evidence>
<dbReference type="Pfam" id="PF01467">
    <property type="entry name" value="CTP_transf_like"/>
    <property type="match status" value="1"/>
</dbReference>
<dbReference type="InterPro" id="IPR004821">
    <property type="entry name" value="Cyt_trans-like"/>
</dbReference>
<sequence length="209" mass="22941">MAPDPVAARRAVPAYSPGMRIGLLGGSFNPPHEAHRAISRFALTRLKLDRIWWLVSPGNPLKDVSGLRELDARAAAAQAMADDPRIQVSCLEAAIGTRYTADTIDYLVQHCPGARFVWIMGADNLAQFHRWQRWQRIAASLPIAVIDRPPATFRALAAPAAQTLKRYRLPNTAAATLADRSPPSWIFLTGLKSPVSSTSLRNPDGSWKK</sequence>
<comment type="similarity">
    <text evidence="3 11">Belongs to the NadD family.</text>
</comment>
<dbReference type="PANTHER" id="PTHR39321">
    <property type="entry name" value="NICOTINATE-NUCLEOTIDE ADENYLYLTRANSFERASE-RELATED"/>
    <property type="match status" value="1"/>
</dbReference>
<keyword evidence="6 11" id="KW-0548">Nucleotidyltransferase</keyword>
<evidence type="ECO:0000256" key="9">
    <source>
        <dbReference type="ARBA" id="ARBA00023027"/>
    </source>
</evidence>
<evidence type="ECO:0000256" key="2">
    <source>
        <dbReference type="ARBA" id="ARBA00005019"/>
    </source>
</evidence>
<organism evidence="13 14">
    <name type="scientific">Rhodopseudomonas palustris</name>
    <dbReference type="NCBI Taxonomy" id="1076"/>
    <lineage>
        <taxon>Bacteria</taxon>
        <taxon>Pseudomonadati</taxon>
        <taxon>Pseudomonadota</taxon>
        <taxon>Alphaproteobacteria</taxon>
        <taxon>Hyphomicrobiales</taxon>
        <taxon>Nitrobacteraceae</taxon>
        <taxon>Rhodopseudomonas</taxon>
    </lineage>
</organism>
<dbReference type="EC" id="2.7.7.18" evidence="11"/>
<dbReference type="NCBIfam" id="NF000846">
    <property type="entry name" value="PRK00071.2-5"/>
    <property type="match status" value="1"/>
</dbReference>
<dbReference type="NCBIfam" id="NF000843">
    <property type="entry name" value="PRK00071.2-2"/>
    <property type="match status" value="1"/>
</dbReference>
<feature type="domain" description="Cytidyltransferase-like" evidence="12">
    <location>
        <begin position="23"/>
        <end position="201"/>
    </location>
</feature>
<comment type="catalytic activity">
    <reaction evidence="10 11">
        <text>nicotinate beta-D-ribonucleotide + ATP + H(+) = deamido-NAD(+) + diphosphate</text>
        <dbReference type="Rhea" id="RHEA:22860"/>
        <dbReference type="ChEBI" id="CHEBI:15378"/>
        <dbReference type="ChEBI" id="CHEBI:30616"/>
        <dbReference type="ChEBI" id="CHEBI:33019"/>
        <dbReference type="ChEBI" id="CHEBI:57502"/>
        <dbReference type="ChEBI" id="CHEBI:58437"/>
        <dbReference type="EC" id="2.7.7.18"/>
    </reaction>
</comment>
<dbReference type="InterPro" id="IPR005248">
    <property type="entry name" value="NadD/NMNAT"/>
</dbReference>
<evidence type="ECO:0000256" key="1">
    <source>
        <dbReference type="ARBA" id="ARBA00002324"/>
    </source>
</evidence>
<evidence type="ECO:0000313" key="14">
    <source>
        <dbReference type="Proteomes" id="UP000782519"/>
    </source>
</evidence>
<proteinExistence type="inferred from homology"/>
<comment type="caution">
    <text evidence="13">The sequence shown here is derived from an EMBL/GenBank/DDBJ whole genome shotgun (WGS) entry which is preliminary data.</text>
</comment>
<dbReference type="EMBL" id="JACRJB010000068">
    <property type="protein sequence ID" value="MBI5132559.1"/>
    <property type="molecule type" value="Genomic_DNA"/>
</dbReference>
<dbReference type="GO" id="GO:0004515">
    <property type="term" value="F:nicotinate-nucleotide adenylyltransferase activity"/>
    <property type="evidence" value="ECO:0007669"/>
    <property type="project" value="UniProtKB-UniRule"/>
</dbReference>
<dbReference type="GO" id="GO:0009435">
    <property type="term" value="P:NAD+ biosynthetic process"/>
    <property type="evidence" value="ECO:0007669"/>
    <property type="project" value="UniProtKB-UniRule"/>
</dbReference>
<dbReference type="CDD" id="cd02165">
    <property type="entry name" value="NMNAT"/>
    <property type="match status" value="1"/>
</dbReference>
<protein>
    <recommendedName>
        <fullName evidence="11">Probable nicotinate-nucleotide adenylyltransferase</fullName>
        <ecNumber evidence="11">2.7.7.18</ecNumber>
    </recommendedName>
    <alternativeName>
        <fullName evidence="11">Deamido-NAD(+) diphosphorylase</fullName>
    </alternativeName>
    <alternativeName>
        <fullName evidence="11">Deamido-NAD(+) pyrophosphorylase</fullName>
    </alternativeName>
    <alternativeName>
        <fullName evidence="11">Nicotinate mononucleotide adenylyltransferase</fullName>
        <shortName evidence="11">NaMN adenylyltransferase</shortName>
    </alternativeName>
</protein>
<dbReference type="Gene3D" id="3.40.50.620">
    <property type="entry name" value="HUPs"/>
    <property type="match status" value="1"/>
</dbReference>
<name>A0A933VWV5_RHOPL</name>
<dbReference type="AlphaFoldDB" id="A0A933VWV5"/>
<accession>A0A933VWV5</accession>
<dbReference type="PANTHER" id="PTHR39321:SF3">
    <property type="entry name" value="PHOSPHOPANTETHEINE ADENYLYLTRANSFERASE"/>
    <property type="match status" value="1"/>
</dbReference>
<evidence type="ECO:0000256" key="3">
    <source>
        <dbReference type="ARBA" id="ARBA00009014"/>
    </source>
</evidence>
<gene>
    <name evidence="11" type="primary">nadD</name>
    <name evidence="13" type="ORF">HZA66_24225</name>
</gene>
<dbReference type="HAMAP" id="MF_00244">
    <property type="entry name" value="NaMN_adenylyltr"/>
    <property type="match status" value="1"/>
</dbReference>
<dbReference type="NCBIfam" id="NF000845">
    <property type="entry name" value="PRK00071.2-4"/>
    <property type="match status" value="1"/>
</dbReference>